<reference evidence="1" key="1">
    <citation type="journal article" date="2020" name="Stud. Mycol.">
        <title>101 Dothideomycetes genomes: a test case for predicting lifestyles and emergence of pathogens.</title>
        <authorList>
            <person name="Haridas S."/>
            <person name="Albert R."/>
            <person name="Binder M."/>
            <person name="Bloem J."/>
            <person name="Labutti K."/>
            <person name="Salamov A."/>
            <person name="Andreopoulos B."/>
            <person name="Baker S."/>
            <person name="Barry K."/>
            <person name="Bills G."/>
            <person name="Bluhm B."/>
            <person name="Cannon C."/>
            <person name="Castanera R."/>
            <person name="Culley D."/>
            <person name="Daum C."/>
            <person name="Ezra D."/>
            <person name="Gonzalez J."/>
            <person name="Henrissat B."/>
            <person name="Kuo A."/>
            <person name="Liang C."/>
            <person name="Lipzen A."/>
            <person name="Lutzoni F."/>
            <person name="Magnuson J."/>
            <person name="Mondo S."/>
            <person name="Nolan M."/>
            <person name="Ohm R."/>
            <person name="Pangilinan J."/>
            <person name="Park H.-J."/>
            <person name="Ramirez L."/>
            <person name="Alfaro M."/>
            <person name="Sun H."/>
            <person name="Tritt A."/>
            <person name="Yoshinaga Y."/>
            <person name="Zwiers L.-H."/>
            <person name="Turgeon B."/>
            <person name="Goodwin S."/>
            <person name="Spatafora J."/>
            <person name="Crous P."/>
            <person name="Grigoriev I."/>
        </authorList>
    </citation>
    <scope>NUCLEOTIDE SEQUENCE</scope>
    <source>
        <strain evidence="1">ATCC 200398</strain>
    </source>
</reference>
<name>A0ACB6QTR3_9PLEO</name>
<protein>
    <submittedName>
        <fullName evidence="1">Uncharacterized protein</fullName>
    </submittedName>
</protein>
<evidence type="ECO:0000313" key="2">
    <source>
        <dbReference type="Proteomes" id="UP000799755"/>
    </source>
</evidence>
<organism evidence="1 2">
    <name type="scientific">Lindgomyces ingoldianus</name>
    <dbReference type="NCBI Taxonomy" id="673940"/>
    <lineage>
        <taxon>Eukaryota</taxon>
        <taxon>Fungi</taxon>
        <taxon>Dikarya</taxon>
        <taxon>Ascomycota</taxon>
        <taxon>Pezizomycotina</taxon>
        <taxon>Dothideomycetes</taxon>
        <taxon>Pleosporomycetidae</taxon>
        <taxon>Pleosporales</taxon>
        <taxon>Lindgomycetaceae</taxon>
        <taxon>Lindgomyces</taxon>
    </lineage>
</organism>
<keyword evidence="2" id="KW-1185">Reference proteome</keyword>
<dbReference type="EMBL" id="MU003508">
    <property type="protein sequence ID" value="KAF2470394.1"/>
    <property type="molecule type" value="Genomic_DNA"/>
</dbReference>
<sequence>MRDFGQDFPRRDVECRFRGWGVGWERIGKGEAWAYGDVLLMIWELRLLKRVVLMVFAKWEEGCFDMSGKEGCLMLRWGWVDDQWFRVMVMQWPEHLQPSLEPPSIPTMPPHSLAFLKLSKSKKFLYNPFPRRPPNPSPIYPPLSRSRNSHALPWPYSRTPGTGIKHHIDNIRFSEYRHIDVVANLEGGFEGFEEREVSRGVYLGLMMGSRGRRWMDRTLEAIKKGTMIRKLRGNCMFLDVVYPPLIANGKRKPLLSIAAIKKLSSYVCAWPQSDIFADLRPYDQHSPPIVFKRTLPEVKAPCSVTASPCTPLTLTIACFLDPTSHSITAKIIFNHTISQLDAGMVWQESLHLSNISLHLSENSLRFLECAGSSKLGLSVGFQAATTENHKSGVSGRPWGKFWGFLRYGKVTVGCVEFVQKHSIPQLPTLTDRDPMARRAPLSPTTRRRKQYISSCPLRSTFRGYNLHQTHAPTMLPHLADLIATLRRSNEELSLINRVKSMTVDARSPQKQDRGHGAVVLVYCEGGGWGVVIQSGETDTLVEASRRLEGEVQERLEETIGRKVSTVGVYAARQANAGVHGSSVGT</sequence>
<dbReference type="Proteomes" id="UP000799755">
    <property type="component" value="Unassembled WGS sequence"/>
</dbReference>
<evidence type="ECO:0000313" key="1">
    <source>
        <dbReference type="EMBL" id="KAF2470394.1"/>
    </source>
</evidence>
<accession>A0ACB6QTR3</accession>
<gene>
    <name evidence="1" type="ORF">BDR25DRAFT_355506</name>
</gene>
<comment type="caution">
    <text evidence="1">The sequence shown here is derived from an EMBL/GenBank/DDBJ whole genome shotgun (WGS) entry which is preliminary data.</text>
</comment>
<proteinExistence type="predicted"/>